<protein>
    <submittedName>
        <fullName evidence="3">Amidase</fullName>
    </submittedName>
</protein>
<proteinExistence type="inferred from homology"/>
<dbReference type="EMBL" id="VKLS01000227">
    <property type="protein sequence ID" value="TSB37789.1"/>
    <property type="molecule type" value="Genomic_DNA"/>
</dbReference>
<dbReference type="InterPro" id="IPR036928">
    <property type="entry name" value="AS_sf"/>
</dbReference>
<dbReference type="GO" id="GO:0003824">
    <property type="term" value="F:catalytic activity"/>
    <property type="evidence" value="ECO:0007669"/>
    <property type="project" value="InterPro"/>
</dbReference>
<dbReference type="PANTHER" id="PTHR11895:SF7">
    <property type="entry name" value="GLUTAMYL-TRNA(GLN) AMIDOTRANSFERASE SUBUNIT A, MITOCHONDRIAL"/>
    <property type="match status" value="1"/>
</dbReference>
<dbReference type="Gene3D" id="3.90.1300.10">
    <property type="entry name" value="Amidase signature (AS) domain"/>
    <property type="match status" value="1"/>
</dbReference>
<comment type="caution">
    <text evidence="3">The sequence shown here is derived from an EMBL/GenBank/DDBJ whole genome shotgun (WGS) entry which is preliminary data.</text>
</comment>
<dbReference type="InterPro" id="IPR020556">
    <property type="entry name" value="Amidase_CS"/>
</dbReference>
<sequence length="492" mass="51715">MEEFAALTATQLAARIREGSVSPVEAVRASLERIEQLNPSVNAFVTVCADEALAHAREAERAVAAGAEPGPLHGVPIGVKDLDPVADVRTTRGSRVFADDVPADTILCVDRLVRAGAIVVGKTNTPEFGFKATTDSALLGPASTPFNLAMNAGGSSGGSAAAVATGMVPLAQGSDAGGSLRVPGAFCGVFTMMTTFGRVAVPARPNAFRRLNPMVCYAPLARTVEDAVLGLDLMSGPHPRDPYSFPVTEPLADALSPSLTGMRIVYLPDLGGYPVEPEVEAAVRAALPVLKEAGAEVVEVDDFRLPVPHAELTTRWRRYLSLCHAESAEVSKAQGVDLLGEQGRDVDPAYLESVRTGAALDAVQFRLGDLVRTRVLDTFEDLFDAYDLVVSPVNCVAGIANDATRTTVGPTEVAGQPVDPFVGWSMTSPFNLIGSPAATVPVGRAANGVPIGMQFAARRHHDAAVVRGAAACQEHLPWKHLYEDLDPALTTR</sequence>
<reference evidence="3 4" key="1">
    <citation type="submission" date="2019-07" db="EMBL/GenBank/DDBJ databases">
        <title>Draft genome for Streptomyces benahoarensis MZ03-48.</title>
        <authorList>
            <person name="Gonzalez-Pimentel J.L."/>
        </authorList>
    </citation>
    <scope>NUCLEOTIDE SEQUENCE [LARGE SCALE GENOMIC DNA]</scope>
    <source>
        <strain evidence="3 4">MZ03-48</strain>
    </source>
</reference>
<organism evidence="3 4">
    <name type="scientific">Streptomyces benahoarensis</name>
    <dbReference type="NCBI Taxonomy" id="2595054"/>
    <lineage>
        <taxon>Bacteria</taxon>
        <taxon>Bacillati</taxon>
        <taxon>Actinomycetota</taxon>
        <taxon>Actinomycetes</taxon>
        <taxon>Kitasatosporales</taxon>
        <taxon>Streptomycetaceae</taxon>
        <taxon>Streptomyces</taxon>
    </lineage>
</organism>
<evidence type="ECO:0000256" key="1">
    <source>
        <dbReference type="ARBA" id="ARBA00009199"/>
    </source>
</evidence>
<dbReference type="Pfam" id="PF01425">
    <property type="entry name" value="Amidase"/>
    <property type="match status" value="1"/>
</dbReference>
<name>A0A553Z8L5_9ACTN</name>
<dbReference type="SUPFAM" id="SSF75304">
    <property type="entry name" value="Amidase signature (AS) enzymes"/>
    <property type="match status" value="1"/>
</dbReference>
<dbReference type="OrthoDB" id="182039at2"/>
<evidence type="ECO:0000313" key="4">
    <source>
        <dbReference type="Proteomes" id="UP000320888"/>
    </source>
</evidence>
<feature type="domain" description="Amidase" evidence="2">
    <location>
        <begin position="25"/>
        <end position="465"/>
    </location>
</feature>
<dbReference type="Proteomes" id="UP000320888">
    <property type="component" value="Unassembled WGS sequence"/>
</dbReference>
<dbReference type="PANTHER" id="PTHR11895">
    <property type="entry name" value="TRANSAMIDASE"/>
    <property type="match status" value="1"/>
</dbReference>
<evidence type="ECO:0000313" key="3">
    <source>
        <dbReference type="EMBL" id="TSB37789.1"/>
    </source>
</evidence>
<evidence type="ECO:0000259" key="2">
    <source>
        <dbReference type="Pfam" id="PF01425"/>
    </source>
</evidence>
<dbReference type="InterPro" id="IPR023631">
    <property type="entry name" value="Amidase_dom"/>
</dbReference>
<dbReference type="InterPro" id="IPR000120">
    <property type="entry name" value="Amidase"/>
</dbReference>
<dbReference type="PROSITE" id="PS00571">
    <property type="entry name" value="AMIDASES"/>
    <property type="match status" value="1"/>
</dbReference>
<keyword evidence="4" id="KW-1185">Reference proteome</keyword>
<dbReference type="RefSeq" id="WP_143943068.1">
    <property type="nucleotide sequence ID" value="NZ_VKLS01000227.1"/>
</dbReference>
<dbReference type="AlphaFoldDB" id="A0A553Z8L5"/>
<accession>A0A553Z8L5</accession>
<gene>
    <name evidence="3" type="ORF">FNZ23_17995</name>
</gene>
<comment type="similarity">
    <text evidence="1">Belongs to the amidase family.</text>
</comment>